<dbReference type="PROSITE" id="PS50088">
    <property type="entry name" value="ANK_REPEAT"/>
    <property type="match status" value="2"/>
</dbReference>
<dbReference type="RefSeq" id="XP_001709810.1">
    <property type="nucleotide sequence ID" value="XM_001709758.1"/>
</dbReference>
<keyword evidence="2" id="KW-1185">Reference proteome</keyword>
<dbReference type="SMART" id="SM00248">
    <property type="entry name" value="ANK"/>
    <property type="match status" value="14"/>
</dbReference>
<gene>
    <name evidence="1" type="ORF">GL50803_0017219</name>
</gene>
<dbReference type="PROSITE" id="PS50297">
    <property type="entry name" value="ANK_REP_REGION"/>
    <property type="match status" value="2"/>
</dbReference>
<dbReference type="InterPro" id="IPR036770">
    <property type="entry name" value="Ankyrin_rpt-contain_sf"/>
</dbReference>
<dbReference type="GeneID" id="5702734"/>
<reference evidence="1 2" key="1">
    <citation type="journal article" date="2007" name="Science">
        <title>Genomic minimalism in the early diverging intestinal parasite Giardia lamblia.</title>
        <authorList>
            <person name="Morrison H.G."/>
            <person name="McArthur A.G."/>
            <person name="Gillin F.D."/>
            <person name="Aley S.B."/>
            <person name="Adam R.D."/>
            <person name="Olsen G.J."/>
            <person name="Best A.A."/>
            <person name="Cande W.Z."/>
            <person name="Chen F."/>
            <person name="Cipriano M.J."/>
            <person name="Davids B.J."/>
            <person name="Dawson S.C."/>
            <person name="Elmendorf H.G."/>
            <person name="Hehl A.B."/>
            <person name="Holder M.E."/>
            <person name="Huse S.M."/>
            <person name="Kim U.U."/>
            <person name="Lasek-Nesselquist E."/>
            <person name="Manning G."/>
            <person name="Nigam A."/>
            <person name="Nixon J.E."/>
            <person name="Palm D."/>
            <person name="Passamaneck N.E."/>
            <person name="Prabhu A."/>
            <person name="Reich C.I."/>
            <person name="Reiner D.S."/>
            <person name="Samuelson J."/>
            <person name="Svard S.G."/>
            <person name="Sogin M.L."/>
        </authorList>
    </citation>
    <scope>NUCLEOTIDE SEQUENCE [LARGE SCALE GENOMIC DNA]</scope>
    <source>
        <strain evidence="1 2">WB C6</strain>
    </source>
</reference>
<proteinExistence type="predicted"/>
<dbReference type="Proteomes" id="UP000001548">
    <property type="component" value="Unassembled WGS sequence"/>
</dbReference>
<dbReference type="PANTHER" id="PTHR24120">
    <property type="entry name" value="GH07239P"/>
    <property type="match status" value="1"/>
</dbReference>
<dbReference type="Pfam" id="PF12796">
    <property type="entry name" value="Ank_2"/>
    <property type="match status" value="5"/>
</dbReference>
<dbReference type="HOGENOM" id="CLU_006674_0_0_1"/>
<accession>A8B598</accession>
<dbReference type="SUPFAM" id="SSF48403">
    <property type="entry name" value="Ankyrin repeat"/>
    <property type="match status" value="2"/>
</dbReference>
<dbReference type="InterPro" id="IPR002110">
    <property type="entry name" value="Ankyrin_rpt"/>
</dbReference>
<evidence type="ECO:0000313" key="1">
    <source>
        <dbReference type="EMBL" id="KAE8303870.1"/>
    </source>
</evidence>
<evidence type="ECO:0000313" key="2">
    <source>
        <dbReference type="Proteomes" id="UP000001548"/>
    </source>
</evidence>
<dbReference type="EMBL" id="AACB03000002">
    <property type="protein sequence ID" value="KAE8303870.1"/>
    <property type="molecule type" value="Genomic_DNA"/>
</dbReference>
<name>A8B598_GIAIC</name>
<protein>
    <submittedName>
        <fullName evidence="1">Ankyrin repeat protein 1</fullName>
    </submittedName>
</protein>
<dbReference type="OMA" id="KRCCLIV"/>
<dbReference type="VEuPathDB" id="GiardiaDB:GL50803_17219"/>
<dbReference type="Gene3D" id="1.25.40.20">
    <property type="entry name" value="Ankyrin repeat-containing domain"/>
    <property type="match status" value="6"/>
</dbReference>
<sequence>MSFPRAWFEAIAVLDVDTVQRMLPQCAKMVDDHGETGLMKAVRLRYPVLIKLLAPYEAGMTNNRGQTALMLAAHFNYAEGCKMLLSDEGNIHLSSKRCCLIVAAVANAGDAVRAILPLHRYTADSLGATALVYAAERGHLNIVRILLEEGDTASPAPDALRSLIVAVLCERKETALYLSRYMANFITTAQPALEGLSSPLSAPCVTNPIEAAHDQINMTRGQCLSGSEPHSNQLLFGNGSKLGDSPQVLSPIPASPQLVPYVSQLATQHPTFNSKAPQAIRPEVPNTSIRGQSTTTRRAPDISLLPKALDSVAVLTSSYVHPVSRDVRITGPVRASSTRSRPIPRAIEEYESPSSSMLAADTRRAADLSRLSPSTLNNRSLAYNKQDTRLTFSLPARHQQEPGLNPSINSLHLNCLPGLTALMTAVITGQNQLIPHLAQTDAGSKTIDGWTALMFAVLYNKLESLPTLAATEAGLQNNAGETALMIAAVHNRTSAIIDLMHKESRIQDRTGKTALIHAVERGNYEAARMLSDNEHSMVDFSGHTAFLYACNNGYEKIAQLLVGLEGNKVDPTGQTGLMIAAEKNHVEILKLLVPVQTRRKSNAGITALMLAGYHGHMESVSILLSAEAQEVNENGATALMIAAMAGNVDVCRVLLAPEHGLQNLLGQTALMLAAAKNHQQLVNFLIPYESTVQDCEGRTALMYAAESQCTGAVEALLPCEHGFRDNNGCTAMMYAARAGSLPIVMLLARYEQRLVDTGGHCALIYSLKARWPMITEYLQPLEGDLVNQTYT</sequence>
<organism evidence="1 2">
    <name type="scientific">Giardia intestinalis (strain ATCC 50803 / WB clone C6)</name>
    <name type="common">Giardia lamblia</name>
    <dbReference type="NCBI Taxonomy" id="184922"/>
    <lineage>
        <taxon>Eukaryota</taxon>
        <taxon>Metamonada</taxon>
        <taxon>Diplomonadida</taxon>
        <taxon>Hexamitidae</taxon>
        <taxon>Giardiinae</taxon>
        <taxon>Giardia</taxon>
    </lineage>
</organism>
<dbReference type="AlphaFoldDB" id="A8B598"/>
<comment type="caution">
    <text evidence="1">The sequence shown here is derived from an EMBL/GenBank/DDBJ whole genome shotgun (WGS) entry which is preliminary data.</text>
</comment>
<dbReference type="PANTHER" id="PTHR24120:SF4">
    <property type="entry name" value="GH07239P"/>
    <property type="match status" value="1"/>
</dbReference>
<dbReference type="KEGG" id="gla:GL50803_0017219"/>